<evidence type="ECO:0000256" key="1">
    <source>
        <dbReference type="SAM" id="MobiDB-lite"/>
    </source>
</evidence>
<dbReference type="Proteomes" id="UP000075635">
    <property type="component" value="Unassembled WGS sequence"/>
</dbReference>
<sequence length="214" mass="23131">MAKPAGRPHGPVPVLQPINADHPEPRKIARAVDLLEKGEVIGYPTDTVYGLGCDLMNKQAIERVYQIKGMRQNKNLAFICPDLSDIARYAIVENQAYRILKRFLPGPYTFILPATREVPKYVHLKQKTVGIRVPNHPVAIALVRALGRPLISTTAAPPGDDPIIDPGEIDDRFPGLALVLDAGTGGAVPTTVIDLSQGDVQVVREGAGPIDDLV</sequence>
<dbReference type="PANTHER" id="PTHR42828">
    <property type="entry name" value="DHBP SYNTHASE RIBB-LIKE ALPHA/BETA DOMAIN-CONTAINING PROTEIN"/>
    <property type="match status" value="1"/>
</dbReference>
<dbReference type="GO" id="GO:0003725">
    <property type="term" value="F:double-stranded RNA binding"/>
    <property type="evidence" value="ECO:0007669"/>
    <property type="project" value="InterPro"/>
</dbReference>
<organism evidence="3 4">
    <name type="scientific">Sorangium cellulosum</name>
    <name type="common">Polyangium cellulosum</name>
    <dbReference type="NCBI Taxonomy" id="56"/>
    <lineage>
        <taxon>Bacteria</taxon>
        <taxon>Pseudomonadati</taxon>
        <taxon>Myxococcota</taxon>
        <taxon>Polyangia</taxon>
        <taxon>Polyangiales</taxon>
        <taxon>Polyangiaceae</taxon>
        <taxon>Sorangium</taxon>
    </lineage>
</organism>
<reference evidence="3 4" key="1">
    <citation type="submission" date="2014-02" db="EMBL/GenBank/DDBJ databases">
        <title>The small core and large imbalanced accessory genome model reveals a collaborative survival strategy of Sorangium cellulosum strains in nature.</title>
        <authorList>
            <person name="Han K."/>
            <person name="Peng R."/>
            <person name="Blom J."/>
            <person name="Li Y.-Z."/>
        </authorList>
    </citation>
    <scope>NUCLEOTIDE SEQUENCE [LARGE SCALE GENOMIC DNA]</scope>
    <source>
        <strain evidence="3 4">So0011-07</strain>
    </source>
</reference>
<feature type="domain" description="YrdC-like" evidence="2">
    <location>
        <begin position="25"/>
        <end position="208"/>
    </location>
</feature>
<dbReference type="SUPFAM" id="SSF55821">
    <property type="entry name" value="YrdC/RibB"/>
    <property type="match status" value="1"/>
</dbReference>
<comment type="caution">
    <text evidence="3">The sequence shown here is derived from an EMBL/GenBank/DDBJ whole genome shotgun (WGS) entry which is preliminary data.</text>
</comment>
<evidence type="ECO:0000313" key="3">
    <source>
        <dbReference type="EMBL" id="KYF82747.1"/>
    </source>
</evidence>
<protein>
    <submittedName>
        <fullName evidence="3">Translation factor Sua5</fullName>
    </submittedName>
</protein>
<dbReference type="PANTHER" id="PTHR42828:SF3">
    <property type="entry name" value="THREONYLCARBAMOYL-AMP SYNTHASE"/>
    <property type="match status" value="1"/>
</dbReference>
<dbReference type="NCBIfam" id="TIGR00057">
    <property type="entry name" value="L-threonylcarbamoyladenylate synthase"/>
    <property type="match status" value="1"/>
</dbReference>
<evidence type="ECO:0000313" key="4">
    <source>
        <dbReference type="Proteomes" id="UP000075635"/>
    </source>
</evidence>
<dbReference type="Pfam" id="PF01300">
    <property type="entry name" value="Sua5_yciO_yrdC"/>
    <property type="match status" value="1"/>
</dbReference>
<dbReference type="PROSITE" id="PS51163">
    <property type="entry name" value="YRDC"/>
    <property type="match status" value="1"/>
</dbReference>
<name>A0A150RR57_SORCE</name>
<dbReference type="AlphaFoldDB" id="A0A150RR57"/>
<dbReference type="InterPro" id="IPR052532">
    <property type="entry name" value="SUA5_domain"/>
</dbReference>
<evidence type="ECO:0000259" key="2">
    <source>
        <dbReference type="PROSITE" id="PS51163"/>
    </source>
</evidence>
<feature type="region of interest" description="Disordered" evidence="1">
    <location>
        <begin position="1"/>
        <end position="20"/>
    </location>
</feature>
<dbReference type="InterPro" id="IPR006070">
    <property type="entry name" value="Sua5-like_dom"/>
</dbReference>
<accession>A0A150RR57</accession>
<proteinExistence type="predicted"/>
<gene>
    <name evidence="3" type="ORF">BE17_40725</name>
</gene>
<dbReference type="Gene3D" id="3.90.870.10">
    <property type="entry name" value="DHBP synthase"/>
    <property type="match status" value="1"/>
</dbReference>
<dbReference type="EMBL" id="JEMB01002207">
    <property type="protein sequence ID" value="KYF82747.1"/>
    <property type="molecule type" value="Genomic_DNA"/>
</dbReference>
<dbReference type="InterPro" id="IPR017945">
    <property type="entry name" value="DHBP_synth_RibB-like_a/b_dom"/>
</dbReference>